<evidence type="ECO:0000313" key="9">
    <source>
        <dbReference type="EMBL" id="KAJ1643164.1"/>
    </source>
</evidence>
<evidence type="ECO:0000256" key="1">
    <source>
        <dbReference type="ARBA" id="ARBA00004186"/>
    </source>
</evidence>
<evidence type="ECO:0000259" key="8">
    <source>
        <dbReference type="PROSITE" id="PS50245"/>
    </source>
</evidence>
<dbReference type="Pfam" id="PF01302">
    <property type="entry name" value="CAP_GLY"/>
    <property type="match status" value="1"/>
</dbReference>
<feature type="region of interest" description="Disordered" evidence="7">
    <location>
        <begin position="1030"/>
        <end position="1068"/>
    </location>
</feature>
<dbReference type="PANTHER" id="PTHR18916:SF6">
    <property type="entry name" value="DYNACTIN SUBUNIT 1"/>
    <property type="match status" value="1"/>
</dbReference>
<feature type="domain" description="CAP-Gly" evidence="8">
    <location>
        <begin position="213"/>
        <end position="256"/>
    </location>
</feature>
<comment type="caution">
    <text evidence="9">The sequence shown here is derived from an EMBL/GenBank/DDBJ whole genome shotgun (WGS) entry which is preliminary data.</text>
</comment>
<reference evidence="9" key="1">
    <citation type="submission" date="2022-07" db="EMBL/GenBank/DDBJ databases">
        <title>Phylogenomic reconstructions and comparative analyses of Kickxellomycotina fungi.</title>
        <authorList>
            <person name="Reynolds N.K."/>
            <person name="Stajich J.E."/>
            <person name="Barry K."/>
            <person name="Grigoriev I.V."/>
            <person name="Crous P."/>
            <person name="Smith M.E."/>
        </authorList>
    </citation>
    <scope>NUCLEOTIDE SEQUENCE</scope>
    <source>
        <strain evidence="9">NBRC 105413</strain>
    </source>
</reference>
<dbReference type="GO" id="GO:0005816">
    <property type="term" value="C:spindle pole body"/>
    <property type="evidence" value="ECO:0007669"/>
    <property type="project" value="TreeGrafter"/>
</dbReference>
<evidence type="ECO:0000256" key="6">
    <source>
        <dbReference type="ARBA" id="ARBA00023212"/>
    </source>
</evidence>
<feature type="compositionally biased region" description="Basic and acidic residues" evidence="7">
    <location>
        <begin position="910"/>
        <end position="919"/>
    </location>
</feature>
<dbReference type="EMBL" id="JANBOH010000287">
    <property type="protein sequence ID" value="KAJ1643164.1"/>
    <property type="molecule type" value="Genomic_DNA"/>
</dbReference>
<evidence type="ECO:0000256" key="7">
    <source>
        <dbReference type="SAM" id="MobiDB-lite"/>
    </source>
</evidence>
<protein>
    <recommendedName>
        <fullName evidence="8">CAP-Gly domain-containing protein</fullName>
    </recommendedName>
</protein>
<dbReference type="GO" id="GO:0030286">
    <property type="term" value="C:dynein complex"/>
    <property type="evidence" value="ECO:0007669"/>
    <property type="project" value="UniProtKB-KW"/>
</dbReference>
<evidence type="ECO:0000256" key="5">
    <source>
        <dbReference type="ARBA" id="ARBA00023054"/>
    </source>
</evidence>
<dbReference type="Proteomes" id="UP001145021">
    <property type="component" value="Unassembled WGS sequence"/>
</dbReference>
<feature type="region of interest" description="Disordered" evidence="7">
    <location>
        <begin position="290"/>
        <end position="473"/>
    </location>
</feature>
<keyword evidence="2" id="KW-0963">Cytoplasm</keyword>
<evidence type="ECO:0000313" key="10">
    <source>
        <dbReference type="Proteomes" id="UP001145021"/>
    </source>
</evidence>
<keyword evidence="4" id="KW-0243">Dynein</keyword>
<feature type="compositionally biased region" description="Polar residues" evidence="7">
    <location>
        <begin position="1143"/>
        <end position="1152"/>
    </location>
</feature>
<evidence type="ECO:0000256" key="2">
    <source>
        <dbReference type="ARBA" id="ARBA00022490"/>
    </source>
</evidence>
<feature type="compositionally biased region" description="Polar residues" evidence="7">
    <location>
        <begin position="290"/>
        <end position="305"/>
    </location>
</feature>
<feature type="compositionally biased region" description="Basic and acidic residues" evidence="7">
    <location>
        <begin position="736"/>
        <end position="754"/>
    </location>
</feature>
<feature type="region of interest" description="Disordered" evidence="7">
    <location>
        <begin position="1142"/>
        <end position="1189"/>
    </location>
</feature>
<gene>
    <name evidence="9" type="ORF">LPJ64_005032</name>
</gene>
<feature type="compositionally biased region" description="Low complexity" evidence="7">
    <location>
        <begin position="129"/>
        <end position="143"/>
    </location>
</feature>
<dbReference type="SUPFAM" id="SSF74924">
    <property type="entry name" value="Cap-Gly domain"/>
    <property type="match status" value="1"/>
</dbReference>
<keyword evidence="3" id="KW-0493">Microtubule</keyword>
<dbReference type="GO" id="GO:0000132">
    <property type="term" value="P:establishment of mitotic spindle orientation"/>
    <property type="evidence" value="ECO:0007669"/>
    <property type="project" value="TreeGrafter"/>
</dbReference>
<dbReference type="PANTHER" id="PTHR18916">
    <property type="entry name" value="DYNACTIN 1-RELATED MICROTUBULE-BINDING"/>
    <property type="match status" value="1"/>
</dbReference>
<feature type="compositionally biased region" description="Polar residues" evidence="7">
    <location>
        <begin position="387"/>
        <end position="397"/>
    </location>
</feature>
<keyword evidence="10" id="KW-1185">Reference proteome</keyword>
<name>A0A9W8CHB9_9FUNG</name>
<feature type="compositionally biased region" description="Low complexity" evidence="7">
    <location>
        <begin position="419"/>
        <end position="449"/>
    </location>
</feature>
<feature type="compositionally biased region" description="Low complexity" evidence="7">
    <location>
        <begin position="1153"/>
        <end position="1165"/>
    </location>
</feature>
<dbReference type="AlphaFoldDB" id="A0A9W8CHB9"/>
<feature type="region of interest" description="Disordered" evidence="7">
    <location>
        <begin position="910"/>
        <end position="939"/>
    </location>
</feature>
<feature type="compositionally biased region" description="Polar residues" evidence="7">
    <location>
        <begin position="928"/>
        <end position="939"/>
    </location>
</feature>
<dbReference type="PROSITE" id="PS50245">
    <property type="entry name" value="CAP_GLY_2"/>
    <property type="match status" value="1"/>
</dbReference>
<feature type="non-terminal residue" evidence="9">
    <location>
        <position position="1189"/>
    </location>
</feature>
<feature type="region of interest" description="Disordered" evidence="7">
    <location>
        <begin position="1"/>
        <end position="28"/>
    </location>
</feature>
<sequence>MSRLPRGSVAGTTAATVSGGIRPPSSGMTLPRSLANRDFMNELPALPALPALTQRVQSGARRATLTNAMFTPPPPADASATIGRSSAISTRNILNGSVSPSPGAVPTDTAASLVMRSPASSTTSKDSMRMTTLSRSLTRSPTRGDPSTLHRQDGHDELPAPGTLSRGGSSLARPSEGPVPNTQPFGGNAAHLRCGEPVYIPVQCLRGTLRYLGPIDGKQGTWAGVELDEVGKGKNDGTVAGKSYFTCLPNTGLFLVPSKVEPLSTQKRSSADVAGEQIPSISSVLSSAPTEVSPSFAAKQSGSAKRTTRPTTMPMAPQRIQAKTPGRSRIPSDANVQTALPNVAGSVSNNSSSSNGISSPAINRRRTQSRIAPIPSGVAFAPEVPTPSRSRPPQATVSRGARRPRPLSTTGSIASNRTSSPPLSRPSSRSLAPSAADQSQIAAATTAAAGTPRQLPHSRTNAINGDAHPPASAPAIRRRLVANGTARLSDISAKAPGAGPRTKSSNSADPVDRLCLRIDMLEAENRVLRLKNEQDKAHLAASQMLARDLVGTNAPVSPQLRSTIDGISRLSLRSPMAASLAASAAADSATNSSLDAMQKQLLDANEQLKRERKLSQSQIEALQNQINELSAGIAQKSIEEDRAADNEQLAKSSKAIMELEAQLARAEQNHAQELAAAQNAQSEIVRALEQRLAETEGLQSQLDSKTTELSSLSARLDKSTADLAKMTTMYEELVAEREQEQEHGEEQRQQREDSLSEEAEIVATMKKQIEKLRRDFVDAEEQRQALSDSLEAANVARSEAETRLSIVVPDLEQLRSKTSDYEEKCASLLRYQGFIGEIVQLAREKGSDDSVGNASAESLDPLELLSLSKRLVLQLVDRISVLGQRSAEISDNIKAKDTRISELESELEEAKRLSGHDCTNEDQDQDAENQSGSANSALSDVQSRIEELERINSELIEERNQFIQDQVVFNDYLEKLESESNRLVEDIEQLTVENQRLTEELRVASLHNSTISLDVAAIDSRLAGELADADCSDQAGPAKPSDDNSNDAADQKSGGPATAEAEAEAVADALQHRHQREIGLMQIRIADLEQRKNTEIKRLQEEIGTLEDLVEDKIFNESELNDKIASLSSEVDRLQREIRHLQSSDVSLSKTDASAANASAADQSSLYPSASDAGISGKPVASLSMANTA</sequence>
<feature type="region of interest" description="Disordered" evidence="7">
    <location>
        <begin position="93"/>
        <end position="184"/>
    </location>
</feature>
<dbReference type="SMART" id="SM01052">
    <property type="entry name" value="CAP_GLY"/>
    <property type="match status" value="1"/>
</dbReference>
<feature type="region of interest" description="Disordered" evidence="7">
    <location>
        <begin position="736"/>
        <end position="757"/>
    </location>
</feature>
<dbReference type="GO" id="GO:0005819">
    <property type="term" value="C:spindle"/>
    <property type="evidence" value="ECO:0007669"/>
    <property type="project" value="UniProtKB-SubCell"/>
</dbReference>
<evidence type="ECO:0000256" key="3">
    <source>
        <dbReference type="ARBA" id="ARBA00022701"/>
    </source>
</evidence>
<dbReference type="Gene3D" id="2.30.30.190">
    <property type="entry name" value="CAP Gly-rich-like domain"/>
    <property type="match status" value="1"/>
</dbReference>
<comment type="subcellular location">
    <subcellularLocation>
        <location evidence="1">Cytoplasm</location>
        <location evidence="1">Cytoskeleton</location>
        <location evidence="1">Spindle</location>
    </subcellularLocation>
</comment>
<feature type="compositionally biased region" description="Basic and acidic residues" evidence="7">
    <location>
        <begin position="148"/>
        <end position="158"/>
    </location>
</feature>
<dbReference type="InterPro" id="IPR036859">
    <property type="entry name" value="CAP-Gly_dom_sf"/>
</dbReference>
<dbReference type="GO" id="GO:0000743">
    <property type="term" value="P:nuclear migration involved in conjugation with cellular fusion"/>
    <property type="evidence" value="ECO:0007669"/>
    <property type="project" value="TreeGrafter"/>
</dbReference>
<feature type="compositionally biased region" description="Low complexity" evidence="7">
    <location>
        <begin position="1057"/>
        <end position="1068"/>
    </location>
</feature>
<keyword evidence="6" id="KW-0206">Cytoskeleton</keyword>
<dbReference type="GO" id="GO:0005874">
    <property type="term" value="C:microtubule"/>
    <property type="evidence" value="ECO:0007669"/>
    <property type="project" value="UniProtKB-KW"/>
</dbReference>
<organism evidence="9 10">
    <name type="scientific">Coemansia asiatica</name>
    <dbReference type="NCBI Taxonomy" id="1052880"/>
    <lineage>
        <taxon>Eukaryota</taxon>
        <taxon>Fungi</taxon>
        <taxon>Fungi incertae sedis</taxon>
        <taxon>Zoopagomycota</taxon>
        <taxon>Kickxellomycotina</taxon>
        <taxon>Kickxellomycetes</taxon>
        <taxon>Kickxellales</taxon>
        <taxon>Kickxellaceae</taxon>
        <taxon>Coemansia</taxon>
    </lineage>
</organism>
<dbReference type="GO" id="GO:0051286">
    <property type="term" value="C:cell tip"/>
    <property type="evidence" value="ECO:0007669"/>
    <property type="project" value="TreeGrafter"/>
</dbReference>
<feature type="compositionally biased region" description="Low complexity" evidence="7">
    <location>
        <begin position="341"/>
        <end position="362"/>
    </location>
</feature>
<evidence type="ECO:0000256" key="4">
    <source>
        <dbReference type="ARBA" id="ARBA00023017"/>
    </source>
</evidence>
<accession>A0A9W8CHB9</accession>
<keyword evidence="5" id="KW-0175">Coiled coil</keyword>
<proteinExistence type="predicted"/>
<dbReference type="PROSITE" id="PS00845">
    <property type="entry name" value="CAP_GLY_1"/>
    <property type="match status" value="1"/>
</dbReference>
<dbReference type="InterPro" id="IPR000938">
    <property type="entry name" value="CAP-Gly_domain"/>
</dbReference>
<feature type="compositionally biased region" description="Polar residues" evidence="7">
    <location>
        <begin position="407"/>
        <end position="418"/>
    </location>
</feature>